<dbReference type="EMBL" id="KQ964247">
    <property type="protein sequence ID" value="KXJ94828.1"/>
    <property type="molecule type" value="Genomic_DNA"/>
</dbReference>
<name>A0A136JCK5_9PEZI</name>
<accession>A0A136JCK5</accession>
<proteinExistence type="predicted"/>
<reference evidence="2" key="1">
    <citation type="submission" date="2016-02" db="EMBL/GenBank/DDBJ databases">
        <title>Draft genome sequence of Microdochium bolleyi, a fungal endophyte of beachgrass.</title>
        <authorList>
            <consortium name="DOE Joint Genome Institute"/>
            <person name="David A.S."/>
            <person name="May G."/>
            <person name="Haridas S."/>
            <person name="Lim J."/>
            <person name="Wang M."/>
            <person name="Labutti K."/>
            <person name="Lipzen A."/>
            <person name="Barry K."/>
            <person name="Grigoriev I.V."/>
        </authorList>
    </citation>
    <scope>NUCLEOTIDE SEQUENCE [LARGE SCALE GENOMIC DNA]</scope>
    <source>
        <strain evidence="2">J235TASD1</strain>
    </source>
</reference>
<evidence type="ECO:0000313" key="1">
    <source>
        <dbReference type="EMBL" id="KXJ94828.1"/>
    </source>
</evidence>
<dbReference type="InParanoid" id="A0A136JCK5"/>
<keyword evidence="2" id="KW-1185">Reference proteome</keyword>
<dbReference type="AlphaFoldDB" id="A0A136JCK5"/>
<sequence length="100" mass="10985">MVQGMWRRLVLDNIVVSDRMVKSSGISPSILLWRSSDCCARWSPLGCSNEQRAADSKGVVQAQRGRPCHAATISLPAMMLEICATGRWRSGWKDDGGCCD</sequence>
<organism evidence="1 2">
    <name type="scientific">Microdochium bolleyi</name>
    <dbReference type="NCBI Taxonomy" id="196109"/>
    <lineage>
        <taxon>Eukaryota</taxon>
        <taxon>Fungi</taxon>
        <taxon>Dikarya</taxon>
        <taxon>Ascomycota</taxon>
        <taxon>Pezizomycotina</taxon>
        <taxon>Sordariomycetes</taxon>
        <taxon>Xylariomycetidae</taxon>
        <taxon>Xylariales</taxon>
        <taxon>Microdochiaceae</taxon>
        <taxon>Microdochium</taxon>
    </lineage>
</organism>
<evidence type="ECO:0000313" key="2">
    <source>
        <dbReference type="Proteomes" id="UP000070501"/>
    </source>
</evidence>
<dbReference type="Proteomes" id="UP000070501">
    <property type="component" value="Unassembled WGS sequence"/>
</dbReference>
<gene>
    <name evidence="1" type="ORF">Micbo1qcDRAFT_46742</name>
</gene>
<protein>
    <submittedName>
        <fullName evidence="1">Uncharacterized protein</fullName>
    </submittedName>
</protein>